<reference evidence="3" key="1">
    <citation type="submission" date="2018-05" db="EMBL/GenBank/DDBJ databases">
        <title>Reclassification of Methylarcula marina and Methylarcula terricola as Paracoccus methylarcula sp.nov., comb.nov. and Paracoccus terricola comb.nov.</title>
        <authorList>
            <person name="Shmareva M.N."/>
            <person name="Doronina N.V."/>
            <person name="Vasilenko O.V."/>
            <person name="Tarlachkov S.V."/>
            <person name="Trotsenko Y.A."/>
        </authorList>
    </citation>
    <scope>NUCLEOTIDE SEQUENCE [LARGE SCALE GENOMIC DNA]</scope>
    <source>
        <strain evidence="3">VKM B-2159</strain>
    </source>
</reference>
<feature type="region of interest" description="Disordered" evidence="1">
    <location>
        <begin position="73"/>
        <end position="102"/>
    </location>
</feature>
<proteinExistence type="predicted"/>
<feature type="transmembrane region" description="Helical" evidence="2">
    <location>
        <begin position="6"/>
        <end position="22"/>
    </location>
</feature>
<evidence type="ECO:0000256" key="1">
    <source>
        <dbReference type="SAM" id="MobiDB-lite"/>
    </source>
</evidence>
<keyword evidence="4" id="KW-1185">Reference proteome</keyword>
<organism evidence="3 4">
    <name type="scientific">Paracoccus methylarcula</name>
    <dbReference type="NCBI Taxonomy" id="72022"/>
    <lineage>
        <taxon>Bacteria</taxon>
        <taxon>Pseudomonadati</taxon>
        <taxon>Pseudomonadota</taxon>
        <taxon>Alphaproteobacteria</taxon>
        <taxon>Rhodobacterales</taxon>
        <taxon>Paracoccaceae</taxon>
        <taxon>Paracoccus</taxon>
    </lineage>
</organism>
<keyword evidence="2" id="KW-0472">Membrane</keyword>
<gene>
    <name evidence="3" type="ORF">A7A09_006850</name>
</gene>
<evidence type="ECO:0000313" key="4">
    <source>
        <dbReference type="Proteomes" id="UP000238137"/>
    </source>
</evidence>
<name>A0A3R7LKV2_9RHOB</name>
<dbReference type="AlphaFoldDB" id="A0A3R7LKV2"/>
<feature type="compositionally biased region" description="Polar residues" evidence="1">
    <location>
        <begin position="77"/>
        <end position="86"/>
    </location>
</feature>
<keyword evidence="2" id="KW-0812">Transmembrane</keyword>
<dbReference type="Proteomes" id="UP000238137">
    <property type="component" value="Unassembled WGS sequence"/>
</dbReference>
<protein>
    <submittedName>
        <fullName evidence="3">Uncharacterized protein</fullName>
    </submittedName>
</protein>
<dbReference type="EMBL" id="PXNQ02000003">
    <property type="protein sequence ID" value="RNF35310.1"/>
    <property type="molecule type" value="Genomic_DNA"/>
</dbReference>
<keyword evidence="2" id="KW-1133">Transmembrane helix</keyword>
<sequence length="102" mass="10835">MTVEELFLFTVAGVIAFFFWQGRKQDRRRKTSNVAPQANSPEVVAGEEMAAGVIDRAWAALGSGRDCCCQPDLAVPQATSSDSSWGNAADPGRGYERPAGGA</sequence>
<accession>A0A3R7LKV2</accession>
<evidence type="ECO:0000313" key="3">
    <source>
        <dbReference type="EMBL" id="RNF35310.1"/>
    </source>
</evidence>
<comment type="caution">
    <text evidence="3">The sequence shown here is derived from an EMBL/GenBank/DDBJ whole genome shotgun (WGS) entry which is preliminary data.</text>
</comment>
<evidence type="ECO:0000256" key="2">
    <source>
        <dbReference type="SAM" id="Phobius"/>
    </source>
</evidence>